<dbReference type="Gene3D" id="1.20.120.20">
    <property type="entry name" value="Apolipoprotein"/>
    <property type="match status" value="1"/>
</dbReference>
<evidence type="ECO:0000256" key="1">
    <source>
        <dbReference type="SAM" id="MobiDB-lite"/>
    </source>
</evidence>
<feature type="region of interest" description="Disordered" evidence="1">
    <location>
        <begin position="119"/>
        <end position="186"/>
    </location>
</feature>
<gene>
    <name evidence="2" type="ORF">D6C91_07948</name>
</gene>
<dbReference type="EMBL" id="QZBM01000503">
    <property type="protein sequence ID" value="THZ13284.1"/>
    <property type="molecule type" value="Genomic_DNA"/>
</dbReference>
<evidence type="ECO:0000313" key="3">
    <source>
        <dbReference type="Proteomes" id="UP000308005"/>
    </source>
</evidence>
<evidence type="ECO:0000313" key="2">
    <source>
        <dbReference type="EMBL" id="THZ13284.1"/>
    </source>
</evidence>
<comment type="caution">
    <text evidence="2">The sequence shown here is derived from an EMBL/GenBank/DDBJ whole genome shotgun (WGS) entry which is preliminary data.</text>
</comment>
<accession>A0A4S9SNP5</accession>
<name>A0A4S9SNP5_AURPU</name>
<feature type="compositionally biased region" description="Basic and acidic residues" evidence="1">
    <location>
        <begin position="153"/>
        <end position="168"/>
    </location>
</feature>
<feature type="compositionally biased region" description="Basic and acidic residues" evidence="1">
    <location>
        <begin position="177"/>
        <end position="186"/>
    </location>
</feature>
<organism evidence="2 3">
    <name type="scientific">Aureobasidium pullulans</name>
    <name type="common">Black yeast</name>
    <name type="synonym">Pullularia pullulans</name>
    <dbReference type="NCBI Taxonomy" id="5580"/>
    <lineage>
        <taxon>Eukaryota</taxon>
        <taxon>Fungi</taxon>
        <taxon>Dikarya</taxon>
        <taxon>Ascomycota</taxon>
        <taxon>Pezizomycotina</taxon>
        <taxon>Dothideomycetes</taxon>
        <taxon>Dothideomycetidae</taxon>
        <taxon>Dothideales</taxon>
        <taxon>Saccotheciaceae</taxon>
        <taxon>Aureobasidium</taxon>
    </lineage>
</organism>
<dbReference type="Proteomes" id="UP000308005">
    <property type="component" value="Unassembled WGS sequence"/>
</dbReference>
<reference evidence="2 3" key="1">
    <citation type="submission" date="2018-10" db="EMBL/GenBank/DDBJ databases">
        <title>Fifty Aureobasidium pullulans genomes reveal a recombining polyextremotolerant generalist.</title>
        <authorList>
            <person name="Gostincar C."/>
            <person name="Turk M."/>
            <person name="Zajc J."/>
            <person name="Gunde-Cimerman N."/>
        </authorList>
    </citation>
    <scope>NUCLEOTIDE SEQUENCE [LARGE SCALE GENOMIC DNA]</scope>
    <source>
        <strain evidence="2 3">EXF-3863</strain>
    </source>
</reference>
<dbReference type="AlphaFoldDB" id="A0A4S9SNP5"/>
<feature type="region of interest" description="Disordered" evidence="1">
    <location>
        <begin position="1"/>
        <end position="25"/>
    </location>
</feature>
<sequence>MNPTGTCEKKDRALATPQNPRKWPDASDVMATSAVNSFYSIHINTATMFRSTIIRNARLFSTNARFQKSATETIKETAQAVDRTISDAAVKGIEKGEQAAASLKSAANVSAGEAKGEASNIAGQAQGKANELAGQAKGKVNEMSSSSPTTGEVKGKASELMGEAKGKANELSGQAKGKAEEVKGKM</sequence>
<protein>
    <submittedName>
        <fullName evidence="2">Uncharacterized protein</fullName>
    </submittedName>
</protein>
<proteinExistence type="predicted"/>